<sequence>LKMSTSSVVPDQGSADEKFDRVGYLTEDEFWEPIKDEYVSKLASMSPEEVYPSPNPGPSNPDGSVNFECHCVGHLVASPCGWEFREAISCQKVATTEEDEGRCAEQLMTFMDCAIRTQCFKKNKDSEEKEEKKEQ</sequence>
<reference evidence="10" key="1">
    <citation type="submission" date="2023-10" db="EMBL/GenBank/DDBJ databases">
        <title>Genome assembly of Pristionchus species.</title>
        <authorList>
            <person name="Yoshida K."/>
            <person name="Sommer R.J."/>
        </authorList>
    </citation>
    <scope>NUCLEOTIDE SEQUENCE</scope>
    <source>
        <strain evidence="10">RS5133</strain>
    </source>
</reference>
<organism evidence="10 11">
    <name type="scientific">Pristionchus fissidentatus</name>
    <dbReference type="NCBI Taxonomy" id="1538716"/>
    <lineage>
        <taxon>Eukaryota</taxon>
        <taxon>Metazoa</taxon>
        <taxon>Ecdysozoa</taxon>
        <taxon>Nematoda</taxon>
        <taxon>Chromadorea</taxon>
        <taxon>Rhabditida</taxon>
        <taxon>Rhabditina</taxon>
        <taxon>Diplogasteromorpha</taxon>
        <taxon>Diplogasteroidea</taxon>
        <taxon>Neodiplogasteridae</taxon>
        <taxon>Pristionchus</taxon>
    </lineage>
</organism>
<dbReference type="AlphaFoldDB" id="A0AAV5WM21"/>
<dbReference type="PANTHER" id="PTHR21622">
    <property type="entry name" value="COILED-COIL-HELIX-COILED-COIL-HELIX DOMAIN CONTAINING 4"/>
    <property type="match status" value="1"/>
</dbReference>
<dbReference type="Proteomes" id="UP001432322">
    <property type="component" value="Unassembled WGS sequence"/>
</dbReference>
<dbReference type="PANTHER" id="PTHR21622:SF0">
    <property type="entry name" value="COILED-COIL-HELIX-COILED-COIL-HELIX DOMAIN CONTAINING 4"/>
    <property type="match status" value="1"/>
</dbReference>
<keyword evidence="8" id="KW-0676">Redox-active center</keyword>
<evidence type="ECO:0000256" key="4">
    <source>
        <dbReference type="ARBA" id="ARBA00023002"/>
    </source>
</evidence>
<evidence type="ECO:0000256" key="5">
    <source>
        <dbReference type="ARBA" id="ARBA00023010"/>
    </source>
</evidence>
<gene>
    <name evidence="10" type="ORF">PFISCL1PPCAC_23313</name>
</gene>
<feature type="region of interest" description="Disordered" evidence="9">
    <location>
        <begin position="1"/>
        <end position="20"/>
    </location>
</feature>
<evidence type="ECO:0000313" key="11">
    <source>
        <dbReference type="Proteomes" id="UP001432322"/>
    </source>
</evidence>
<evidence type="ECO:0000256" key="6">
    <source>
        <dbReference type="ARBA" id="ARBA00023128"/>
    </source>
</evidence>
<accession>A0AAV5WM21</accession>
<evidence type="ECO:0000256" key="9">
    <source>
        <dbReference type="SAM" id="MobiDB-lite"/>
    </source>
</evidence>
<keyword evidence="11" id="KW-1185">Reference proteome</keyword>
<keyword evidence="3" id="KW-0653">Protein transport</keyword>
<keyword evidence="6" id="KW-0496">Mitochondrion</keyword>
<protein>
    <recommendedName>
        <fullName evidence="12">CHCH domain-containing protein</fullName>
    </recommendedName>
</protein>
<keyword evidence="7" id="KW-1015">Disulfide bond</keyword>
<evidence type="ECO:0000313" key="10">
    <source>
        <dbReference type="EMBL" id="GMT32016.1"/>
    </source>
</evidence>
<evidence type="ECO:0000256" key="8">
    <source>
        <dbReference type="ARBA" id="ARBA00023284"/>
    </source>
</evidence>
<dbReference type="GO" id="GO:0015035">
    <property type="term" value="F:protein-disulfide reductase activity"/>
    <property type="evidence" value="ECO:0007669"/>
    <property type="project" value="InterPro"/>
</dbReference>
<dbReference type="Gene3D" id="1.10.287.2900">
    <property type="match status" value="1"/>
</dbReference>
<dbReference type="InterPro" id="IPR039289">
    <property type="entry name" value="CHCHD4"/>
</dbReference>
<dbReference type="GO" id="GO:0045041">
    <property type="term" value="P:protein import into mitochondrial intermembrane space"/>
    <property type="evidence" value="ECO:0007669"/>
    <property type="project" value="InterPro"/>
</dbReference>
<feature type="non-terminal residue" evidence="10">
    <location>
        <position position="1"/>
    </location>
</feature>
<comment type="subcellular location">
    <subcellularLocation>
        <location evidence="1">Mitochondrion</location>
    </subcellularLocation>
</comment>
<evidence type="ECO:0000256" key="2">
    <source>
        <dbReference type="ARBA" id="ARBA00022448"/>
    </source>
</evidence>
<dbReference type="GO" id="GO:0005758">
    <property type="term" value="C:mitochondrial intermembrane space"/>
    <property type="evidence" value="ECO:0007669"/>
    <property type="project" value="TreeGrafter"/>
</dbReference>
<proteinExistence type="predicted"/>
<evidence type="ECO:0000256" key="7">
    <source>
        <dbReference type="ARBA" id="ARBA00023157"/>
    </source>
</evidence>
<evidence type="ECO:0008006" key="12">
    <source>
        <dbReference type="Google" id="ProtNLM"/>
    </source>
</evidence>
<evidence type="ECO:0000256" key="1">
    <source>
        <dbReference type="ARBA" id="ARBA00004173"/>
    </source>
</evidence>
<keyword evidence="2" id="KW-0813">Transport</keyword>
<keyword evidence="4" id="KW-0560">Oxidoreductase</keyword>
<comment type="caution">
    <text evidence="10">The sequence shown here is derived from an EMBL/GenBank/DDBJ whole genome shotgun (WGS) entry which is preliminary data.</text>
</comment>
<name>A0AAV5WM21_9BILA</name>
<keyword evidence="5" id="KW-0811">Translocation</keyword>
<dbReference type="EMBL" id="BTSY01000006">
    <property type="protein sequence ID" value="GMT32016.1"/>
    <property type="molecule type" value="Genomic_DNA"/>
</dbReference>
<evidence type="ECO:0000256" key="3">
    <source>
        <dbReference type="ARBA" id="ARBA00022927"/>
    </source>
</evidence>